<dbReference type="PANTHER" id="PTHR30363">
    <property type="entry name" value="HTH-TYPE TRANSCRIPTIONAL REGULATOR SRLR-RELATED"/>
    <property type="match status" value="1"/>
</dbReference>
<comment type="caution">
    <text evidence="4">The sequence shown here is derived from an EMBL/GenBank/DDBJ whole genome shotgun (WGS) entry which is preliminary data.</text>
</comment>
<dbReference type="InterPro" id="IPR037171">
    <property type="entry name" value="NagB/RpiA_transferase-like"/>
</dbReference>
<protein>
    <submittedName>
        <fullName evidence="4">DeoR/GlpR family DNA-binding transcription regulator</fullName>
    </submittedName>
</protein>
<dbReference type="Pfam" id="PF00455">
    <property type="entry name" value="DeoRC"/>
    <property type="match status" value="1"/>
</dbReference>
<dbReference type="PANTHER" id="PTHR30363:SF44">
    <property type="entry name" value="AGA OPERON TRANSCRIPTIONAL REPRESSOR-RELATED"/>
    <property type="match status" value="1"/>
</dbReference>
<keyword evidence="2" id="KW-0804">Transcription</keyword>
<evidence type="ECO:0000256" key="1">
    <source>
        <dbReference type="ARBA" id="ARBA00023015"/>
    </source>
</evidence>
<proteinExistence type="predicted"/>
<dbReference type="GO" id="GO:0003677">
    <property type="term" value="F:DNA binding"/>
    <property type="evidence" value="ECO:0007669"/>
    <property type="project" value="UniProtKB-KW"/>
</dbReference>
<dbReference type="SMART" id="SM01134">
    <property type="entry name" value="DeoRC"/>
    <property type="match status" value="1"/>
</dbReference>
<keyword evidence="1" id="KW-0805">Transcription regulation</keyword>
<dbReference type="SUPFAM" id="SSF46785">
    <property type="entry name" value="Winged helix' DNA-binding domain"/>
    <property type="match status" value="1"/>
</dbReference>
<dbReference type="Gene3D" id="1.10.10.10">
    <property type="entry name" value="Winged helix-like DNA-binding domain superfamily/Winged helix DNA-binding domain"/>
    <property type="match status" value="1"/>
</dbReference>
<keyword evidence="5" id="KW-1185">Reference proteome</keyword>
<dbReference type="Pfam" id="PF08220">
    <property type="entry name" value="HTH_DeoR"/>
    <property type="match status" value="1"/>
</dbReference>
<organism evidence="4 5">
    <name type="scientific">Schaalia naturae</name>
    <dbReference type="NCBI Taxonomy" id="635203"/>
    <lineage>
        <taxon>Bacteria</taxon>
        <taxon>Bacillati</taxon>
        <taxon>Actinomycetota</taxon>
        <taxon>Actinomycetes</taxon>
        <taxon>Actinomycetales</taxon>
        <taxon>Actinomycetaceae</taxon>
        <taxon>Schaalia</taxon>
    </lineage>
</organism>
<dbReference type="InterPro" id="IPR014036">
    <property type="entry name" value="DeoR-like_C"/>
</dbReference>
<dbReference type="PROSITE" id="PS51000">
    <property type="entry name" value="HTH_DEOR_2"/>
    <property type="match status" value="1"/>
</dbReference>
<dbReference type="InterPro" id="IPR050313">
    <property type="entry name" value="Carb_Metab_HTH_regulators"/>
</dbReference>
<evidence type="ECO:0000256" key="2">
    <source>
        <dbReference type="ARBA" id="ARBA00023163"/>
    </source>
</evidence>
<accession>A0ABW2SL22</accession>
<dbReference type="InterPro" id="IPR036388">
    <property type="entry name" value="WH-like_DNA-bd_sf"/>
</dbReference>
<sequence>MARNTGDAQADGPKERQLAIAEAVIKHGTISVEKLAALTGVSVMTVYRDLAQLEDRGVLQRHRGKVVAVASAMQEADAEFRLEQQAALKRDVAAVAAQMVPSGGSLMLDDSTSGIWLLRALPQTMPLTIVTNSLLVANEVVERNSIKLVLAGGTYEPWARSLMGPSVTDFVRSMHADVSVVSASGISGLACFHPYQDNVAVKRAMLDSAERRIMLLDHSKFSRRALFQFATLDEFDAVVVDSGTTEEAVEGLRAQGVMVEVAPHLDEETTPGA</sequence>
<keyword evidence="4" id="KW-0238">DNA-binding</keyword>
<dbReference type="RefSeq" id="WP_380971710.1">
    <property type="nucleotide sequence ID" value="NZ_JBHTEF010000001.1"/>
</dbReference>
<feature type="domain" description="HTH deoR-type" evidence="3">
    <location>
        <begin position="13"/>
        <end position="68"/>
    </location>
</feature>
<evidence type="ECO:0000259" key="3">
    <source>
        <dbReference type="PROSITE" id="PS51000"/>
    </source>
</evidence>
<dbReference type="EMBL" id="JBHTEF010000001">
    <property type="protein sequence ID" value="MFC7580043.1"/>
    <property type="molecule type" value="Genomic_DNA"/>
</dbReference>
<dbReference type="InterPro" id="IPR001034">
    <property type="entry name" value="DeoR_HTH"/>
</dbReference>
<dbReference type="SUPFAM" id="SSF100950">
    <property type="entry name" value="NagB/RpiA/CoA transferase-like"/>
    <property type="match status" value="1"/>
</dbReference>
<dbReference type="SMART" id="SM00420">
    <property type="entry name" value="HTH_DEOR"/>
    <property type="match status" value="1"/>
</dbReference>
<reference evidence="5" key="1">
    <citation type="journal article" date="2019" name="Int. J. Syst. Evol. Microbiol.">
        <title>The Global Catalogue of Microorganisms (GCM) 10K type strain sequencing project: providing services to taxonomists for standard genome sequencing and annotation.</title>
        <authorList>
            <consortium name="The Broad Institute Genomics Platform"/>
            <consortium name="The Broad Institute Genome Sequencing Center for Infectious Disease"/>
            <person name="Wu L."/>
            <person name="Ma J."/>
        </authorList>
    </citation>
    <scope>NUCLEOTIDE SEQUENCE [LARGE SCALE GENOMIC DNA]</scope>
    <source>
        <strain evidence="5">CCUG 56698</strain>
    </source>
</reference>
<dbReference type="Proteomes" id="UP001596527">
    <property type="component" value="Unassembled WGS sequence"/>
</dbReference>
<evidence type="ECO:0000313" key="4">
    <source>
        <dbReference type="EMBL" id="MFC7580043.1"/>
    </source>
</evidence>
<dbReference type="InterPro" id="IPR036390">
    <property type="entry name" value="WH_DNA-bd_sf"/>
</dbReference>
<evidence type="ECO:0000313" key="5">
    <source>
        <dbReference type="Proteomes" id="UP001596527"/>
    </source>
</evidence>
<gene>
    <name evidence="4" type="ORF">ACFQWG_02215</name>
</gene>
<name>A0ABW2SL22_9ACTO</name>